<gene>
    <name evidence="1" type="ORF">SMRZ_LOCUS10100</name>
</gene>
<organism evidence="1 2">
    <name type="scientific">Schistosoma margrebowiei</name>
    <dbReference type="NCBI Taxonomy" id="48269"/>
    <lineage>
        <taxon>Eukaryota</taxon>
        <taxon>Metazoa</taxon>
        <taxon>Spiralia</taxon>
        <taxon>Lophotrochozoa</taxon>
        <taxon>Platyhelminthes</taxon>
        <taxon>Trematoda</taxon>
        <taxon>Digenea</taxon>
        <taxon>Strigeidida</taxon>
        <taxon>Schistosomatoidea</taxon>
        <taxon>Schistosomatidae</taxon>
        <taxon>Schistosoma</taxon>
    </lineage>
</organism>
<dbReference type="EMBL" id="UZAI01005074">
    <property type="protein sequence ID" value="VDO88989.1"/>
    <property type="molecule type" value="Genomic_DNA"/>
</dbReference>
<dbReference type="AlphaFoldDB" id="A0A183M225"/>
<keyword evidence="2" id="KW-1185">Reference proteome</keyword>
<accession>A0A183M225</accession>
<protein>
    <submittedName>
        <fullName evidence="1">Uncharacterized protein</fullName>
    </submittedName>
</protein>
<sequence>MSKYTEETEILSDSPSDNNSQFIIQKFPKTIIISNQYSNNNNNSLSNFKLNMTAQYNNQYHDDNDNDDDGDDGGSDGVIEYDYSNQYQSRNHLISDSTIYNTQQKFNNLPLNYSLSLNSFNENIPRKLSTLTKCIKYIHHQLMNSSLTFGNYLKNKHVYNSQTKLLMMESKLNIYHNRRFYVRACLVMQFDDLRNVCLIHFNRLFLISSSAGSWFVLSHSRLLLMVSGQWMLSILRRQLFINTCTLLMVVVVVLQVSAPYSRTALTFVLKIPVALLELLPVPSPDKGEPLGMALASASRRKLTR</sequence>
<name>A0A183M225_9TREM</name>
<dbReference type="Proteomes" id="UP000277204">
    <property type="component" value="Unassembled WGS sequence"/>
</dbReference>
<evidence type="ECO:0000313" key="1">
    <source>
        <dbReference type="EMBL" id="VDO88989.1"/>
    </source>
</evidence>
<reference evidence="1 2" key="1">
    <citation type="submission" date="2018-11" db="EMBL/GenBank/DDBJ databases">
        <authorList>
            <consortium name="Pathogen Informatics"/>
        </authorList>
    </citation>
    <scope>NUCLEOTIDE SEQUENCE [LARGE SCALE GENOMIC DNA]</scope>
    <source>
        <strain evidence="1 2">Zambia</strain>
    </source>
</reference>
<proteinExistence type="predicted"/>
<evidence type="ECO:0000313" key="2">
    <source>
        <dbReference type="Proteomes" id="UP000277204"/>
    </source>
</evidence>